<name>A0A9W9ABT0_9AGAR</name>
<comment type="caution">
    <text evidence="1">The sequence shown here is derived from an EMBL/GenBank/DDBJ whole genome shotgun (WGS) entry which is preliminary data.</text>
</comment>
<evidence type="ECO:0000313" key="1">
    <source>
        <dbReference type="EMBL" id="KAJ4477295.1"/>
    </source>
</evidence>
<organism evidence="1 2">
    <name type="scientific">Lentinula aciculospora</name>
    <dbReference type="NCBI Taxonomy" id="153920"/>
    <lineage>
        <taxon>Eukaryota</taxon>
        <taxon>Fungi</taxon>
        <taxon>Dikarya</taxon>
        <taxon>Basidiomycota</taxon>
        <taxon>Agaricomycotina</taxon>
        <taxon>Agaricomycetes</taxon>
        <taxon>Agaricomycetidae</taxon>
        <taxon>Agaricales</taxon>
        <taxon>Marasmiineae</taxon>
        <taxon>Omphalotaceae</taxon>
        <taxon>Lentinula</taxon>
    </lineage>
</organism>
<accession>A0A9W9ABT0</accession>
<dbReference type="AlphaFoldDB" id="A0A9W9ABT0"/>
<keyword evidence="2" id="KW-1185">Reference proteome</keyword>
<gene>
    <name evidence="1" type="ORF">J3R30DRAFT_200274</name>
</gene>
<proteinExistence type="predicted"/>
<reference evidence="1" key="1">
    <citation type="submission" date="2022-08" db="EMBL/GenBank/DDBJ databases">
        <title>A Global Phylogenomic Analysis of the Shiitake Genus Lentinula.</title>
        <authorList>
            <consortium name="DOE Joint Genome Institute"/>
            <person name="Sierra-Patev S."/>
            <person name="Min B."/>
            <person name="Naranjo-Ortiz M."/>
            <person name="Looney B."/>
            <person name="Konkel Z."/>
            <person name="Slot J.C."/>
            <person name="Sakamoto Y."/>
            <person name="Steenwyk J.L."/>
            <person name="Rokas A."/>
            <person name="Carro J."/>
            <person name="Camarero S."/>
            <person name="Ferreira P."/>
            <person name="Molpeceres G."/>
            <person name="Ruiz-Duenas F.J."/>
            <person name="Serrano A."/>
            <person name="Henrissat B."/>
            <person name="Drula E."/>
            <person name="Hughes K.W."/>
            <person name="Mata J.L."/>
            <person name="Ishikawa N.K."/>
            <person name="Vargas-Isla R."/>
            <person name="Ushijima S."/>
            <person name="Smith C.A."/>
            <person name="Ahrendt S."/>
            <person name="Andreopoulos W."/>
            <person name="He G."/>
            <person name="Labutti K."/>
            <person name="Lipzen A."/>
            <person name="Ng V."/>
            <person name="Riley R."/>
            <person name="Sandor L."/>
            <person name="Barry K."/>
            <person name="Martinez A.T."/>
            <person name="Xiao Y."/>
            <person name="Gibbons J.G."/>
            <person name="Terashima K."/>
            <person name="Grigoriev I.V."/>
            <person name="Hibbett D.S."/>
        </authorList>
    </citation>
    <scope>NUCLEOTIDE SEQUENCE</scope>
    <source>
        <strain evidence="1">JLM2183</strain>
    </source>
</reference>
<protein>
    <submittedName>
        <fullName evidence="1">Uncharacterized protein</fullName>
    </submittedName>
</protein>
<sequence>MHVLRHRKFPSLPFRGILLILIDFFYYTSVPESLAFHIYLSLQVPCLYCVALACCPYSLQTGDCSGSYLPILDDKAHSSSRDFYHLYLSLDHWVLSLCKFHGVRRM</sequence>
<dbReference type="Proteomes" id="UP001150266">
    <property type="component" value="Unassembled WGS sequence"/>
</dbReference>
<dbReference type="EMBL" id="JAOTPV010000010">
    <property type="protein sequence ID" value="KAJ4477295.1"/>
    <property type="molecule type" value="Genomic_DNA"/>
</dbReference>
<evidence type="ECO:0000313" key="2">
    <source>
        <dbReference type="Proteomes" id="UP001150266"/>
    </source>
</evidence>